<dbReference type="AlphaFoldDB" id="A0A553Z294"/>
<reference evidence="3 4" key="1">
    <citation type="submission" date="2019-07" db="EMBL/GenBank/DDBJ databases">
        <title>Draft genome for Streptomyces benahoarensis MZ03-48.</title>
        <authorList>
            <person name="Gonzalez-Pimentel J.L."/>
        </authorList>
    </citation>
    <scope>NUCLEOTIDE SEQUENCE [LARGE SCALE GENOMIC DNA]</scope>
    <source>
        <strain evidence="3 4">MZ03-48</strain>
    </source>
</reference>
<comment type="caution">
    <text evidence="3">The sequence shown here is derived from an EMBL/GenBank/DDBJ whole genome shotgun (WGS) entry which is preliminary data.</text>
</comment>
<proteinExistence type="predicted"/>
<evidence type="ECO:0000259" key="2">
    <source>
        <dbReference type="Pfam" id="PF14016"/>
    </source>
</evidence>
<dbReference type="InterPro" id="IPR025326">
    <property type="entry name" value="DUF4232"/>
</dbReference>
<feature type="compositionally biased region" description="Polar residues" evidence="1">
    <location>
        <begin position="215"/>
        <end position="234"/>
    </location>
</feature>
<dbReference type="OrthoDB" id="3854042at2"/>
<name>A0A553Z294_9ACTN</name>
<feature type="compositionally biased region" description="Gly residues" evidence="1">
    <location>
        <begin position="76"/>
        <end position="95"/>
    </location>
</feature>
<feature type="domain" description="DUF4232" evidence="2">
    <location>
        <begin position="142"/>
        <end position="269"/>
    </location>
</feature>
<sequence length="278" mass="27572">MSQPQSAQRARRTDGAAAASRTGSRRTGMRLAVAGLVAVAGFGLTACGQSENRLKTSDGRPFDAAPQDRLDTGAPGKNGGVHADGGHASGNGGASGKDTPAGTTGKGGSGGGQTDSGHVGNAPATDGSTPPPTDGTGESTACDPANISIVATPLPQRANHLLLEAKNTSGTTCDLYSYPFLQFDEAQSPLAPLEDSQPQAVVTLAPGASGYASVMTSSADGSGTNGHQRTSLSVSLADRDGQGGGGSAPVALPGGSTYLDDSAWVTYWQSEAATAANW</sequence>
<accession>A0A553Z294</accession>
<feature type="region of interest" description="Disordered" evidence="1">
    <location>
        <begin position="1"/>
        <end position="27"/>
    </location>
</feature>
<feature type="compositionally biased region" description="Basic and acidic residues" evidence="1">
    <location>
        <begin position="52"/>
        <end position="71"/>
    </location>
</feature>
<dbReference type="Proteomes" id="UP000320888">
    <property type="component" value="Unassembled WGS sequence"/>
</dbReference>
<feature type="region of interest" description="Disordered" evidence="1">
    <location>
        <begin position="51"/>
        <end position="143"/>
    </location>
</feature>
<organism evidence="3 4">
    <name type="scientific">Streptomyces benahoarensis</name>
    <dbReference type="NCBI Taxonomy" id="2595054"/>
    <lineage>
        <taxon>Bacteria</taxon>
        <taxon>Bacillati</taxon>
        <taxon>Actinomycetota</taxon>
        <taxon>Actinomycetes</taxon>
        <taxon>Kitasatosporales</taxon>
        <taxon>Streptomycetaceae</taxon>
        <taxon>Streptomyces</taxon>
    </lineage>
</organism>
<evidence type="ECO:0000313" key="3">
    <source>
        <dbReference type="EMBL" id="TSB35554.1"/>
    </source>
</evidence>
<evidence type="ECO:0000313" key="4">
    <source>
        <dbReference type="Proteomes" id="UP000320888"/>
    </source>
</evidence>
<gene>
    <name evidence="3" type="ORF">FNZ23_20955</name>
</gene>
<dbReference type="Pfam" id="PF14016">
    <property type="entry name" value="DUF4232"/>
    <property type="match status" value="1"/>
</dbReference>
<feature type="compositionally biased region" description="Gly residues" evidence="1">
    <location>
        <begin position="104"/>
        <end position="114"/>
    </location>
</feature>
<evidence type="ECO:0000256" key="1">
    <source>
        <dbReference type="SAM" id="MobiDB-lite"/>
    </source>
</evidence>
<dbReference type="EMBL" id="VKLS01000308">
    <property type="protein sequence ID" value="TSB35554.1"/>
    <property type="molecule type" value="Genomic_DNA"/>
</dbReference>
<keyword evidence="4" id="KW-1185">Reference proteome</keyword>
<protein>
    <submittedName>
        <fullName evidence="3">DUF4232 domain-containing protein</fullName>
    </submittedName>
</protein>
<feature type="compositionally biased region" description="Low complexity" evidence="1">
    <location>
        <begin position="115"/>
        <end position="140"/>
    </location>
</feature>
<feature type="region of interest" description="Disordered" evidence="1">
    <location>
        <begin position="215"/>
        <end position="249"/>
    </location>
</feature>